<reference evidence="3 4" key="1">
    <citation type="submission" date="2019-01" db="EMBL/GenBank/DDBJ databases">
        <title>Draft genome sequence of Psathyrella aberdarensis IHI B618.</title>
        <authorList>
            <person name="Buettner E."/>
            <person name="Kellner H."/>
        </authorList>
    </citation>
    <scope>NUCLEOTIDE SEQUENCE [LARGE SCALE GENOMIC DNA]</scope>
    <source>
        <strain evidence="3 4">IHI B618</strain>
    </source>
</reference>
<keyword evidence="4" id="KW-1185">Reference proteome</keyword>
<protein>
    <recommendedName>
        <fullName evidence="2">Fungal-type protein kinase domain-containing protein</fullName>
    </recommendedName>
</protein>
<dbReference type="EMBL" id="SDEE01000026">
    <property type="protein sequence ID" value="RXW24070.1"/>
    <property type="molecule type" value="Genomic_DNA"/>
</dbReference>
<evidence type="ECO:0000256" key="1">
    <source>
        <dbReference type="SAM" id="MobiDB-lite"/>
    </source>
</evidence>
<comment type="caution">
    <text evidence="3">The sequence shown here is derived from an EMBL/GenBank/DDBJ whole genome shotgun (WGS) entry which is preliminary data.</text>
</comment>
<proteinExistence type="predicted"/>
<gene>
    <name evidence="3" type="ORF">EST38_g1776</name>
</gene>
<feature type="region of interest" description="Disordered" evidence="1">
    <location>
        <begin position="20"/>
        <end position="41"/>
    </location>
</feature>
<dbReference type="InterPro" id="IPR040976">
    <property type="entry name" value="Pkinase_fungal"/>
</dbReference>
<feature type="compositionally biased region" description="Polar residues" evidence="1">
    <location>
        <begin position="26"/>
        <end position="35"/>
    </location>
</feature>
<dbReference type="OrthoDB" id="5569250at2759"/>
<evidence type="ECO:0000313" key="3">
    <source>
        <dbReference type="EMBL" id="RXW24070.1"/>
    </source>
</evidence>
<dbReference type="Proteomes" id="UP000290288">
    <property type="component" value="Unassembled WGS sequence"/>
</dbReference>
<evidence type="ECO:0000313" key="4">
    <source>
        <dbReference type="Proteomes" id="UP000290288"/>
    </source>
</evidence>
<sequence length="259" mass="29381">MPETRWVELEASTIGMQSIPWGVGAESSTASPGSSDHSKDADEIAECATDDLRVAPTVKIMSMLQALLILQRQREVVHKQGHRSTPSKGFYAILNDFGLDAVMNRPERKGSERIGTKQFMATDLLSTSNETLCRLYGHDLESIIWCLAWYCKPEKSWKNECLMDIYRFKLSWAHSNLATPLEDIRKEAAALWRPALCLVKAWTDMLWSLGGGEKVTDGDNMRLVHGFFPYPERPDQKRWNSQWMDRKISTVDDVGSPET</sequence>
<accession>A0A4Q2DU43</accession>
<feature type="domain" description="Fungal-type protein kinase" evidence="2">
    <location>
        <begin position="92"/>
        <end position="151"/>
    </location>
</feature>
<organism evidence="3 4">
    <name type="scientific">Candolleomyces aberdarensis</name>
    <dbReference type="NCBI Taxonomy" id="2316362"/>
    <lineage>
        <taxon>Eukaryota</taxon>
        <taxon>Fungi</taxon>
        <taxon>Dikarya</taxon>
        <taxon>Basidiomycota</taxon>
        <taxon>Agaricomycotina</taxon>
        <taxon>Agaricomycetes</taxon>
        <taxon>Agaricomycetidae</taxon>
        <taxon>Agaricales</taxon>
        <taxon>Agaricineae</taxon>
        <taxon>Psathyrellaceae</taxon>
        <taxon>Candolleomyces</taxon>
    </lineage>
</organism>
<dbReference type="AlphaFoldDB" id="A0A4Q2DU43"/>
<dbReference type="Pfam" id="PF17667">
    <property type="entry name" value="Pkinase_fungal"/>
    <property type="match status" value="1"/>
</dbReference>
<name>A0A4Q2DU43_9AGAR</name>
<evidence type="ECO:0000259" key="2">
    <source>
        <dbReference type="Pfam" id="PF17667"/>
    </source>
</evidence>